<evidence type="ECO:0000256" key="5">
    <source>
        <dbReference type="ARBA" id="ARBA00022723"/>
    </source>
</evidence>
<comment type="caution">
    <text evidence="13">The sequence shown here is derived from an EMBL/GenBank/DDBJ whole genome shotgun (WGS) entry which is preliminary data.</text>
</comment>
<dbReference type="Gene3D" id="3.10.520.10">
    <property type="entry name" value="ApbE-like domains"/>
    <property type="match status" value="1"/>
</dbReference>
<feature type="binding site" evidence="11">
    <location>
        <position position="286"/>
    </location>
    <ligand>
        <name>Mg(2+)</name>
        <dbReference type="ChEBI" id="CHEBI:18420"/>
    </ligand>
</feature>
<evidence type="ECO:0000256" key="12">
    <source>
        <dbReference type="SAM" id="SignalP"/>
    </source>
</evidence>
<keyword evidence="4 10" id="KW-0808">Transferase</keyword>
<comment type="cofactor">
    <cofactor evidence="11">
        <name>Mg(2+)</name>
        <dbReference type="ChEBI" id="CHEBI:18420"/>
    </cofactor>
    <cofactor evidence="11">
        <name>Mn(2+)</name>
        <dbReference type="ChEBI" id="CHEBI:29035"/>
    </cofactor>
    <text evidence="11">Magnesium. Can also use manganese.</text>
</comment>
<feature type="signal peptide" evidence="12">
    <location>
        <begin position="1"/>
        <end position="17"/>
    </location>
</feature>
<dbReference type="SUPFAM" id="SSF143631">
    <property type="entry name" value="ApbE-like"/>
    <property type="match status" value="1"/>
</dbReference>
<keyword evidence="14" id="KW-1185">Reference proteome</keyword>
<dbReference type="PANTHER" id="PTHR30040:SF2">
    <property type="entry name" value="FAD:PROTEIN FMN TRANSFERASE"/>
    <property type="match status" value="1"/>
</dbReference>
<sequence>MKSVLFCLLWGSLFLLQMSCQPKQQYYTLTGQLHTPYTVKYEYKQPLTDEINAEFERFYHLFNAFDSTSVISQINRNTNMSVEDSLFAKLFNTAIYVSEQTDGAYDITCAPIINLWGFGFSKKDSVTPQHIDSVKAFVGYQKVHLVNGQIQKDDPRLLLNASSLADGTVCDMIARLFESKGIQNFMIDFGGEVVAKGMNSKGECWRIGITKPIDDASGMTQDLQDIVSLCGRHGLATSGNYRNFYVKDGKKYAHTIDPREGCPVQRDVLGATVIAPEGMIADACATAIMVLGSNGAKALKIKIPEIEYYLICSDSVDTGYRVEYSEGFQQYLIDRKE</sequence>
<dbReference type="RefSeq" id="WP_103983410.1">
    <property type="nucleotide sequence ID" value="NZ_FNVS01000009.1"/>
</dbReference>
<name>A0A8G2BWK9_9BACT</name>
<evidence type="ECO:0000256" key="4">
    <source>
        <dbReference type="ARBA" id="ARBA00022679"/>
    </source>
</evidence>
<feature type="binding site" evidence="11">
    <location>
        <position position="163"/>
    </location>
    <ligand>
        <name>Mg(2+)</name>
        <dbReference type="ChEBI" id="CHEBI:18420"/>
    </ligand>
</feature>
<keyword evidence="12" id="KW-0732">Signal</keyword>
<dbReference type="InterPro" id="IPR024932">
    <property type="entry name" value="ApbE"/>
</dbReference>
<proteinExistence type="inferred from homology"/>
<feature type="binding site" evidence="11">
    <location>
        <position position="282"/>
    </location>
    <ligand>
        <name>Mg(2+)</name>
        <dbReference type="ChEBI" id="CHEBI:18420"/>
    </ligand>
</feature>
<evidence type="ECO:0000256" key="2">
    <source>
        <dbReference type="ARBA" id="ARBA00016337"/>
    </source>
</evidence>
<organism evidence="13 14">
    <name type="scientific">Parabacteroides chinchillae</name>
    <dbReference type="NCBI Taxonomy" id="871327"/>
    <lineage>
        <taxon>Bacteria</taxon>
        <taxon>Pseudomonadati</taxon>
        <taxon>Bacteroidota</taxon>
        <taxon>Bacteroidia</taxon>
        <taxon>Bacteroidales</taxon>
        <taxon>Tannerellaceae</taxon>
        <taxon>Parabacteroides</taxon>
    </lineage>
</organism>
<dbReference type="Pfam" id="PF02424">
    <property type="entry name" value="ApbE"/>
    <property type="match status" value="1"/>
</dbReference>
<evidence type="ECO:0000313" key="14">
    <source>
        <dbReference type="Proteomes" id="UP000236725"/>
    </source>
</evidence>
<evidence type="ECO:0000256" key="3">
    <source>
        <dbReference type="ARBA" id="ARBA00022630"/>
    </source>
</evidence>
<evidence type="ECO:0000256" key="11">
    <source>
        <dbReference type="PIRSR" id="PIRSR006268-2"/>
    </source>
</evidence>
<evidence type="ECO:0000256" key="6">
    <source>
        <dbReference type="ARBA" id="ARBA00022827"/>
    </source>
</evidence>
<evidence type="ECO:0000256" key="1">
    <source>
        <dbReference type="ARBA" id="ARBA00011955"/>
    </source>
</evidence>
<feature type="chain" id="PRO_5039944994" description="FAD:protein FMN transferase" evidence="12">
    <location>
        <begin position="18"/>
        <end position="337"/>
    </location>
</feature>
<dbReference type="AlphaFoldDB" id="A0A8G2BWK9"/>
<keyword evidence="7 10" id="KW-0460">Magnesium</keyword>
<dbReference type="PANTHER" id="PTHR30040">
    <property type="entry name" value="THIAMINE BIOSYNTHESIS LIPOPROTEIN APBE"/>
    <property type="match status" value="1"/>
</dbReference>
<dbReference type="PIRSF" id="PIRSF006268">
    <property type="entry name" value="ApbE"/>
    <property type="match status" value="1"/>
</dbReference>
<evidence type="ECO:0000256" key="10">
    <source>
        <dbReference type="PIRNR" id="PIRNR006268"/>
    </source>
</evidence>
<comment type="similarity">
    <text evidence="10">Belongs to the ApbE family.</text>
</comment>
<accession>A0A8G2BWK9</accession>
<dbReference type="EC" id="2.7.1.180" evidence="1 10"/>
<evidence type="ECO:0000256" key="7">
    <source>
        <dbReference type="ARBA" id="ARBA00022842"/>
    </source>
</evidence>
<dbReference type="Proteomes" id="UP000236725">
    <property type="component" value="Unassembled WGS sequence"/>
</dbReference>
<evidence type="ECO:0000313" key="13">
    <source>
        <dbReference type="EMBL" id="SEF90110.1"/>
    </source>
</evidence>
<keyword evidence="13" id="KW-0449">Lipoprotein</keyword>
<evidence type="ECO:0000256" key="9">
    <source>
        <dbReference type="ARBA" id="ARBA00048540"/>
    </source>
</evidence>
<dbReference type="GO" id="GO:0016740">
    <property type="term" value="F:transferase activity"/>
    <property type="evidence" value="ECO:0007669"/>
    <property type="project" value="UniProtKB-UniRule"/>
</dbReference>
<comment type="catalytic activity">
    <reaction evidence="9 10">
        <text>L-threonyl-[protein] + FAD = FMN-L-threonyl-[protein] + AMP + H(+)</text>
        <dbReference type="Rhea" id="RHEA:36847"/>
        <dbReference type="Rhea" id="RHEA-COMP:11060"/>
        <dbReference type="Rhea" id="RHEA-COMP:11061"/>
        <dbReference type="ChEBI" id="CHEBI:15378"/>
        <dbReference type="ChEBI" id="CHEBI:30013"/>
        <dbReference type="ChEBI" id="CHEBI:57692"/>
        <dbReference type="ChEBI" id="CHEBI:74257"/>
        <dbReference type="ChEBI" id="CHEBI:456215"/>
        <dbReference type="EC" id="2.7.1.180"/>
    </reaction>
</comment>
<dbReference type="GO" id="GO:0046872">
    <property type="term" value="F:metal ion binding"/>
    <property type="evidence" value="ECO:0007669"/>
    <property type="project" value="UniProtKB-UniRule"/>
</dbReference>
<protein>
    <recommendedName>
        <fullName evidence="2 10">FAD:protein FMN transferase</fullName>
        <ecNumber evidence="1 10">2.7.1.180</ecNumber>
    </recommendedName>
    <alternativeName>
        <fullName evidence="8 10">Flavin transferase</fullName>
    </alternativeName>
</protein>
<evidence type="ECO:0000256" key="8">
    <source>
        <dbReference type="ARBA" id="ARBA00031306"/>
    </source>
</evidence>
<gene>
    <name evidence="13" type="ORF">SAMN05444001_10951</name>
</gene>
<keyword evidence="3 10" id="KW-0285">Flavoprotein</keyword>
<dbReference type="EMBL" id="FNVS01000009">
    <property type="protein sequence ID" value="SEF90110.1"/>
    <property type="molecule type" value="Genomic_DNA"/>
</dbReference>
<dbReference type="InterPro" id="IPR003374">
    <property type="entry name" value="ApbE-like_sf"/>
</dbReference>
<keyword evidence="5 10" id="KW-0479">Metal-binding</keyword>
<reference evidence="13 14" key="1">
    <citation type="submission" date="2016-10" db="EMBL/GenBank/DDBJ databases">
        <authorList>
            <person name="Varghese N."/>
            <person name="Submissions S."/>
        </authorList>
    </citation>
    <scope>NUCLEOTIDE SEQUENCE [LARGE SCALE GENOMIC DNA]</scope>
    <source>
        <strain evidence="13 14">DSM 29073</strain>
    </source>
</reference>
<keyword evidence="6 10" id="KW-0274">FAD</keyword>